<dbReference type="Pfam" id="PF05485">
    <property type="entry name" value="THAP"/>
    <property type="match status" value="1"/>
</dbReference>
<proteinExistence type="predicted"/>
<evidence type="ECO:0000259" key="10">
    <source>
        <dbReference type="PROSITE" id="PS51092"/>
    </source>
</evidence>
<protein>
    <submittedName>
        <fullName evidence="11">THAP domain-containing protein 7</fullName>
    </submittedName>
</protein>
<dbReference type="EMBL" id="KB560678">
    <property type="protein sequence ID" value="EMP28808.1"/>
    <property type="molecule type" value="Genomic_DNA"/>
</dbReference>
<dbReference type="FunFam" id="2.10.10.10:FF:000003">
    <property type="entry name" value="binder of sperm protein homolog 1"/>
    <property type="match status" value="2"/>
</dbReference>
<dbReference type="GO" id="GO:0006355">
    <property type="term" value="P:regulation of DNA-templated transcription"/>
    <property type="evidence" value="ECO:0007669"/>
    <property type="project" value="TreeGrafter"/>
</dbReference>
<dbReference type="PANTHER" id="PTHR47502:SF1">
    <property type="entry name" value="THAP DOMAIN-CONTAINING PROTEIN 7"/>
    <property type="match status" value="1"/>
</dbReference>
<dbReference type="AlphaFoldDB" id="M7B9I2"/>
<keyword evidence="1" id="KW-0479">Metal-binding</keyword>
<evidence type="ECO:0000256" key="5">
    <source>
        <dbReference type="ARBA" id="ARBA00023125"/>
    </source>
</evidence>
<keyword evidence="6 8" id="KW-1015">Disulfide bond</keyword>
<dbReference type="GO" id="GO:0008270">
    <property type="term" value="F:zinc ion binding"/>
    <property type="evidence" value="ECO:0007669"/>
    <property type="project" value="UniProtKB-KW"/>
</dbReference>
<evidence type="ECO:0000256" key="4">
    <source>
        <dbReference type="ARBA" id="ARBA00022833"/>
    </source>
</evidence>
<gene>
    <name evidence="11" type="ORF">UY3_14106</name>
</gene>
<evidence type="ECO:0000256" key="6">
    <source>
        <dbReference type="ARBA" id="ARBA00023157"/>
    </source>
</evidence>
<dbReference type="InterPro" id="IPR036943">
    <property type="entry name" value="FN_type2_sf"/>
</dbReference>
<evidence type="ECO:0000256" key="1">
    <source>
        <dbReference type="ARBA" id="ARBA00022723"/>
    </source>
</evidence>
<dbReference type="Pfam" id="PF00040">
    <property type="entry name" value="fn2"/>
    <property type="match status" value="3"/>
</dbReference>
<dbReference type="InterPro" id="IPR013806">
    <property type="entry name" value="Kringle-like"/>
</dbReference>
<evidence type="ECO:0000256" key="7">
    <source>
        <dbReference type="PROSITE-ProRule" id="PRU00309"/>
    </source>
</evidence>
<keyword evidence="2" id="KW-0677">Repeat</keyword>
<dbReference type="PROSITE" id="PS00023">
    <property type="entry name" value="FN2_1"/>
    <property type="match status" value="1"/>
</dbReference>
<feature type="domain" description="Fibronectin type-II" evidence="10">
    <location>
        <begin position="41"/>
        <end position="87"/>
    </location>
</feature>
<dbReference type="Proteomes" id="UP000031443">
    <property type="component" value="Unassembled WGS sequence"/>
</dbReference>
<dbReference type="CDD" id="cd00062">
    <property type="entry name" value="FN2"/>
    <property type="match status" value="3"/>
</dbReference>
<evidence type="ECO:0000313" key="11">
    <source>
        <dbReference type="EMBL" id="EMP28808.1"/>
    </source>
</evidence>
<dbReference type="PROSITE" id="PS51092">
    <property type="entry name" value="FN2_2"/>
    <property type="match status" value="3"/>
</dbReference>
<dbReference type="STRING" id="8469.M7B9I2"/>
<evidence type="ECO:0000256" key="3">
    <source>
        <dbReference type="ARBA" id="ARBA00022771"/>
    </source>
</evidence>
<dbReference type="SUPFAM" id="SSF57440">
    <property type="entry name" value="Kringle-like"/>
    <property type="match status" value="3"/>
</dbReference>
<dbReference type="SMART" id="SM00692">
    <property type="entry name" value="DM3"/>
    <property type="match status" value="1"/>
</dbReference>
<evidence type="ECO:0000313" key="12">
    <source>
        <dbReference type="Proteomes" id="UP000031443"/>
    </source>
</evidence>
<dbReference type="GO" id="GO:0003677">
    <property type="term" value="F:DNA binding"/>
    <property type="evidence" value="ECO:0007669"/>
    <property type="project" value="UniProtKB-UniRule"/>
</dbReference>
<dbReference type="SMART" id="SM00059">
    <property type="entry name" value="FN2"/>
    <property type="match status" value="3"/>
</dbReference>
<dbReference type="InterPro" id="IPR000562">
    <property type="entry name" value="FN_type2_dom"/>
</dbReference>
<keyword evidence="5 7" id="KW-0238">DNA-binding</keyword>
<dbReference type="InterPro" id="IPR006612">
    <property type="entry name" value="THAP_Znf"/>
</dbReference>
<dbReference type="SUPFAM" id="SSF57716">
    <property type="entry name" value="Glucocorticoid receptor-like (DNA-binding domain)"/>
    <property type="match status" value="1"/>
</dbReference>
<comment type="caution">
    <text evidence="8">Lacks conserved residue(s) required for the propagation of feature annotation.</text>
</comment>
<sequence length="333" mass="37907">MARSTRPARPWAAVGPGATTTANYDRDKAYRFCSKEVLGGNSEEPCTFPFWYKGRKYTACTMDDRKRPWCATTSNYEADHKWRYCSTAAVWGSSESSPGVFPFIYEGKTYHSCTAVDDQMGRPWCAAAPNYDKDHYWRFCLSEVLGGNAARKSCAFPFLYNKQMHHTCTSDGASSGKLWWSTTRNYNVHKKWTYCSTPDAPSLLCCLLLHPGHPRDPQSRHLLPSMPRHCSAACCCTRDTRETRNRGISFHRLPKKDNPRRSVWLENCQRKDPSGQGPWNPASDYIYFCSKHFEKSCFEMVGISGYHRLKEGAVPTVFESFSKARRAAKCIVG</sequence>
<keyword evidence="3 7" id="KW-0863">Zinc-finger</keyword>
<evidence type="ECO:0000256" key="8">
    <source>
        <dbReference type="PROSITE-ProRule" id="PRU00479"/>
    </source>
</evidence>
<feature type="domain" description="THAP-type" evidence="9">
    <location>
        <begin position="226"/>
        <end position="318"/>
    </location>
</feature>
<keyword evidence="4" id="KW-0862">Zinc</keyword>
<keyword evidence="12" id="KW-1185">Reference proteome</keyword>
<name>M7B9I2_CHEMY</name>
<feature type="disulfide bond" evidence="8">
    <location>
        <begin position="113"/>
        <end position="140"/>
    </location>
</feature>
<dbReference type="GO" id="GO:0005634">
    <property type="term" value="C:nucleus"/>
    <property type="evidence" value="ECO:0007669"/>
    <property type="project" value="TreeGrafter"/>
</dbReference>
<dbReference type="PRINTS" id="PR00013">
    <property type="entry name" value="FNTYPEII"/>
</dbReference>
<dbReference type="Gene3D" id="2.10.10.10">
    <property type="entry name" value="Fibronectin, type II, collagen-binding"/>
    <property type="match status" value="3"/>
</dbReference>
<evidence type="ECO:0000256" key="2">
    <source>
        <dbReference type="ARBA" id="ARBA00022737"/>
    </source>
</evidence>
<feature type="domain" description="Fibronectin type-II" evidence="10">
    <location>
        <begin position="149"/>
        <end position="197"/>
    </location>
</feature>
<accession>M7B9I2</accession>
<dbReference type="SMART" id="SM00980">
    <property type="entry name" value="THAP"/>
    <property type="match status" value="1"/>
</dbReference>
<evidence type="ECO:0000259" key="9">
    <source>
        <dbReference type="PROSITE" id="PS50950"/>
    </source>
</evidence>
<dbReference type="InterPro" id="IPR026519">
    <property type="entry name" value="THAP7"/>
</dbReference>
<feature type="domain" description="Fibronectin type-II" evidence="10">
    <location>
        <begin position="94"/>
        <end position="142"/>
    </location>
</feature>
<feature type="disulfide bond" evidence="8">
    <location>
        <begin position="168"/>
        <end position="195"/>
    </location>
</feature>
<organism evidence="11 12">
    <name type="scientific">Chelonia mydas</name>
    <name type="common">Green sea-turtle</name>
    <name type="synonym">Chelonia agassizi</name>
    <dbReference type="NCBI Taxonomy" id="8469"/>
    <lineage>
        <taxon>Eukaryota</taxon>
        <taxon>Metazoa</taxon>
        <taxon>Chordata</taxon>
        <taxon>Craniata</taxon>
        <taxon>Vertebrata</taxon>
        <taxon>Euteleostomi</taxon>
        <taxon>Archelosauria</taxon>
        <taxon>Testudinata</taxon>
        <taxon>Testudines</taxon>
        <taxon>Cryptodira</taxon>
        <taxon>Durocryptodira</taxon>
        <taxon>Americhelydia</taxon>
        <taxon>Chelonioidea</taxon>
        <taxon>Cheloniidae</taxon>
        <taxon>Chelonia</taxon>
    </lineage>
</organism>
<dbReference type="eggNOG" id="ENOG502QT6V">
    <property type="taxonomic scope" value="Eukaryota"/>
</dbReference>
<reference evidence="12" key="1">
    <citation type="journal article" date="2013" name="Nat. Genet.">
        <title>The draft genomes of soft-shell turtle and green sea turtle yield insights into the development and evolution of the turtle-specific body plan.</title>
        <authorList>
            <person name="Wang Z."/>
            <person name="Pascual-Anaya J."/>
            <person name="Zadissa A."/>
            <person name="Li W."/>
            <person name="Niimura Y."/>
            <person name="Huang Z."/>
            <person name="Li C."/>
            <person name="White S."/>
            <person name="Xiong Z."/>
            <person name="Fang D."/>
            <person name="Wang B."/>
            <person name="Ming Y."/>
            <person name="Chen Y."/>
            <person name="Zheng Y."/>
            <person name="Kuraku S."/>
            <person name="Pignatelli M."/>
            <person name="Herrero J."/>
            <person name="Beal K."/>
            <person name="Nozawa M."/>
            <person name="Li Q."/>
            <person name="Wang J."/>
            <person name="Zhang H."/>
            <person name="Yu L."/>
            <person name="Shigenobu S."/>
            <person name="Wang J."/>
            <person name="Liu J."/>
            <person name="Flicek P."/>
            <person name="Searle S."/>
            <person name="Wang J."/>
            <person name="Kuratani S."/>
            <person name="Yin Y."/>
            <person name="Aken B."/>
            <person name="Zhang G."/>
            <person name="Irie N."/>
        </authorList>
    </citation>
    <scope>NUCLEOTIDE SEQUENCE [LARGE SCALE GENOMIC DNA]</scope>
</reference>
<dbReference type="PROSITE" id="PS50950">
    <property type="entry name" value="ZF_THAP"/>
    <property type="match status" value="1"/>
</dbReference>
<dbReference type="PANTHER" id="PTHR47502">
    <property type="entry name" value="THAP DOMAIN-CONTAINING PROTEIN 7"/>
    <property type="match status" value="1"/>
</dbReference>